<dbReference type="GeneID" id="62682404"/>
<evidence type="ECO:0008006" key="3">
    <source>
        <dbReference type="Google" id="ProtNLM"/>
    </source>
</evidence>
<proteinExistence type="predicted"/>
<sequence>MSKRLDVLKALTAHLEGITPENGYKHNLSRRVFRGRTRFGADKMTNLPMLSILESKAPDFGMPADEENTVRLDEWILLVQGWAKDDPINPTDPVYLLAAEVEARLGMLTVLDENGSPIYPGVYRLGQKIAKLTLAQPVVRPPEEGLSDTSFFFLPIRVGIKTDLRNP</sequence>
<name>A0A6J4EGA6_9CAUD</name>
<reference evidence="1 2" key="1">
    <citation type="submission" date="2020-06" db="EMBL/GenBank/DDBJ databases">
        <title>Complete Genome Sequence of Salmonella phage SAP012.</title>
        <authorList>
            <person name="Shahin K."/>
            <person name="Soleimani-Delfan A."/>
            <person name="Barazandeh M."/>
            <person name="Komijani Majid."/>
            <person name="Bao H."/>
            <person name="Zhang L."/>
            <person name="Wang R."/>
        </authorList>
    </citation>
    <scope>NUCLEOTIDE SEQUENCE [LARGE SCALE GENOMIC DNA]</scope>
</reference>
<protein>
    <recommendedName>
        <fullName evidence="3">Tail completion protein</fullName>
    </recommendedName>
</protein>
<dbReference type="KEGG" id="vg:62682404"/>
<organism evidence="1 2">
    <name type="scientific">Salmonella phage SAP012</name>
    <dbReference type="NCBI Taxonomy" id="2742114"/>
    <lineage>
        <taxon>Viruses</taxon>
        <taxon>Duplodnaviria</taxon>
        <taxon>Heunggongvirae</taxon>
        <taxon>Uroviricota</taxon>
        <taxon>Caudoviricetes</taxon>
        <taxon>Casjensviridae</taxon>
        <taxon>Zhonglingvirus</taxon>
        <taxon>Zhonglingvirus SAP012</taxon>
    </lineage>
</organism>
<dbReference type="EMBL" id="LC553736">
    <property type="protein sequence ID" value="BCG45215.1"/>
    <property type="molecule type" value="Genomic_DNA"/>
</dbReference>
<accession>A0A6J4EGA6</accession>
<keyword evidence="2" id="KW-1185">Reference proteome</keyword>
<dbReference type="RefSeq" id="YP_009999772.1">
    <property type="nucleotide sequence ID" value="NC_053008.1"/>
</dbReference>
<dbReference type="Proteomes" id="UP000505247">
    <property type="component" value="Segment"/>
</dbReference>
<evidence type="ECO:0000313" key="2">
    <source>
        <dbReference type="Proteomes" id="UP000505247"/>
    </source>
</evidence>
<evidence type="ECO:0000313" key="1">
    <source>
        <dbReference type="EMBL" id="BCG45215.1"/>
    </source>
</evidence>